<dbReference type="Pfam" id="PF07883">
    <property type="entry name" value="Cupin_2"/>
    <property type="match status" value="1"/>
</dbReference>
<evidence type="ECO:0000313" key="3">
    <source>
        <dbReference type="Proteomes" id="UP000625780"/>
    </source>
</evidence>
<name>A0ABQ1QVG7_9FLAO</name>
<dbReference type="RefSeq" id="WP_188369940.1">
    <property type="nucleotide sequence ID" value="NZ_BMFH01000001.1"/>
</dbReference>
<dbReference type="InterPro" id="IPR014710">
    <property type="entry name" value="RmlC-like_jellyroll"/>
</dbReference>
<protein>
    <submittedName>
        <fullName evidence="2">Cupin</fullName>
    </submittedName>
</protein>
<dbReference type="Proteomes" id="UP000625780">
    <property type="component" value="Unassembled WGS sequence"/>
</dbReference>
<comment type="caution">
    <text evidence="2">The sequence shown here is derived from an EMBL/GenBank/DDBJ whole genome shotgun (WGS) entry which is preliminary data.</text>
</comment>
<dbReference type="PANTHER" id="PTHR36440:SF1">
    <property type="entry name" value="PUTATIVE (AFU_ORTHOLOGUE AFUA_8G07350)-RELATED"/>
    <property type="match status" value="1"/>
</dbReference>
<sequence length="179" mass="19722">MDRKTFLARLGGTGAVALLPANALMAALEKPVEKKAKEKIVPADGGIELRVLGNPQTHKVVGVDTDNQIFEWIDNAEPGFGIPPHIHTREDEIFRVLKGKVEIMVDNKSTVLEAGDMAYAPKNLVHSWTVVGNEKAQMWVSAFPSGMEHMFHELSQLPEGKPDFEKVASICTRYGITFV</sequence>
<dbReference type="Gene3D" id="2.60.120.10">
    <property type="entry name" value="Jelly Rolls"/>
    <property type="match status" value="1"/>
</dbReference>
<dbReference type="EMBL" id="BMFH01000001">
    <property type="protein sequence ID" value="GGD48221.1"/>
    <property type="molecule type" value="Genomic_DNA"/>
</dbReference>
<evidence type="ECO:0000259" key="1">
    <source>
        <dbReference type="Pfam" id="PF07883"/>
    </source>
</evidence>
<evidence type="ECO:0000313" key="2">
    <source>
        <dbReference type="EMBL" id="GGD48221.1"/>
    </source>
</evidence>
<reference evidence="3" key="1">
    <citation type="journal article" date="2019" name="Int. J. Syst. Evol. Microbiol.">
        <title>The Global Catalogue of Microorganisms (GCM) 10K type strain sequencing project: providing services to taxonomists for standard genome sequencing and annotation.</title>
        <authorList>
            <consortium name="The Broad Institute Genomics Platform"/>
            <consortium name="The Broad Institute Genome Sequencing Center for Infectious Disease"/>
            <person name="Wu L."/>
            <person name="Ma J."/>
        </authorList>
    </citation>
    <scope>NUCLEOTIDE SEQUENCE [LARGE SCALE GENOMIC DNA]</scope>
    <source>
        <strain evidence="3">CGMCC 1.12606</strain>
    </source>
</reference>
<dbReference type="PANTHER" id="PTHR36440">
    <property type="entry name" value="PUTATIVE (AFU_ORTHOLOGUE AFUA_8G07350)-RELATED"/>
    <property type="match status" value="1"/>
</dbReference>
<dbReference type="InterPro" id="IPR011051">
    <property type="entry name" value="RmlC_Cupin_sf"/>
</dbReference>
<feature type="domain" description="Cupin type-2" evidence="1">
    <location>
        <begin position="77"/>
        <end position="138"/>
    </location>
</feature>
<accession>A0ABQ1QVG7</accession>
<proteinExistence type="predicted"/>
<dbReference type="SUPFAM" id="SSF51182">
    <property type="entry name" value="RmlC-like cupins"/>
    <property type="match status" value="1"/>
</dbReference>
<keyword evidence="3" id="KW-1185">Reference proteome</keyword>
<gene>
    <name evidence="2" type="ORF">GCM10011361_13770</name>
</gene>
<dbReference type="InterPro" id="IPR013096">
    <property type="entry name" value="Cupin_2"/>
</dbReference>
<dbReference type="InterPro" id="IPR053146">
    <property type="entry name" value="QDO-like"/>
</dbReference>
<organism evidence="2 3">
    <name type="scientific">Muriicola marianensis</name>
    <dbReference type="NCBI Taxonomy" id="1324801"/>
    <lineage>
        <taxon>Bacteria</taxon>
        <taxon>Pseudomonadati</taxon>
        <taxon>Bacteroidota</taxon>
        <taxon>Flavobacteriia</taxon>
        <taxon>Flavobacteriales</taxon>
        <taxon>Flavobacteriaceae</taxon>
        <taxon>Muriicola</taxon>
    </lineage>
</organism>